<comment type="caution">
    <text evidence="1">The sequence shown here is derived from an EMBL/GenBank/DDBJ whole genome shotgun (WGS) entry which is preliminary data.</text>
</comment>
<gene>
    <name evidence="1" type="ORF">CFC21_012273</name>
</gene>
<organism evidence="1">
    <name type="scientific">Triticum aestivum</name>
    <name type="common">Wheat</name>
    <dbReference type="NCBI Taxonomy" id="4565"/>
    <lineage>
        <taxon>Eukaryota</taxon>
        <taxon>Viridiplantae</taxon>
        <taxon>Streptophyta</taxon>
        <taxon>Embryophyta</taxon>
        <taxon>Tracheophyta</taxon>
        <taxon>Spermatophyta</taxon>
        <taxon>Magnoliopsida</taxon>
        <taxon>Liliopsida</taxon>
        <taxon>Poales</taxon>
        <taxon>Poaceae</taxon>
        <taxon>BOP clade</taxon>
        <taxon>Pooideae</taxon>
        <taxon>Triticodae</taxon>
        <taxon>Triticeae</taxon>
        <taxon>Triticinae</taxon>
        <taxon>Triticum</taxon>
    </lineage>
</organism>
<dbReference type="EMBL" id="CM022213">
    <property type="protein sequence ID" value="KAF6995841.1"/>
    <property type="molecule type" value="Genomic_DNA"/>
</dbReference>
<feature type="non-terminal residue" evidence="1">
    <location>
        <position position="20"/>
    </location>
</feature>
<accession>A0A9R1IWX2</accession>
<reference evidence="1" key="1">
    <citation type="journal article" date="2017" name="Gigascience">
        <title>The first near-complete assembly of the hexaploid bread wheat genome, Triticum aestivum.</title>
        <authorList>
            <person name="Zimin A.V."/>
            <person name="Puiu D."/>
            <person name="Hall R."/>
            <person name="Kingan S."/>
            <person name="Clavijo B.J."/>
            <person name="Salzberg S.L."/>
        </authorList>
    </citation>
    <scope>NUCLEOTIDE SEQUENCE</scope>
    <source>
        <tissue evidence="1">Leaf</tissue>
    </source>
</reference>
<protein>
    <submittedName>
        <fullName evidence="1">Uncharacterized protein</fullName>
    </submittedName>
</protein>
<sequence>SVRWFLKRIRIMRISDASGL</sequence>
<proteinExistence type="predicted"/>
<evidence type="ECO:0000313" key="1">
    <source>
        <dbReference type="EMBL" id="KAF6995841.1"/>
    </source>
</evidence>
<name>A0A9R1IWX2_WHEAT</name>
<reference evidence="1" key="2">
    <citation type="submission" date="2020-03" db="EMBL/GenBank/DDBJ databases">
        <title>The second near-complete assembly of the hexaploid bread wheat (Triticum aestivum) genome.</title>
        <authorList>
            <person name="Zimin A.V."/>
            <person name="Puiu D."/>
            <person name="Shumante A."/>
            <person name="Alonge M."/>
            <person name="Salzberg S.L."/>
        </authorList>
    </citation>
    <scope>NUCLEOTIDE SEQUENCE</scope>
    <source>
        <tissue evidence="1">Leaf</tissue>
    </source>
</reference>
<feature type="non-terminal residue" evidence="1">
    <location>
        <position position="1"/>
    </location>
</feature>
<dbReference type="Proteomes" id="UP000815260">
    <property type="component" value="Chromosome 1D"/>
</dbReference>
<dbReference type="AlphaFoldDB" id="A0A9R1IWX2"/>